<evidence type="ECO:0000313" key="3">
    <source>
        <dbReference type="EMBL" id="MEN0643028.1"/>
    </source>
</evidence>
<dbReference type="InterPro" id="IPR002933">
    <property type="entry name" value="Peptidase_M20"/>
</dbReference>
<protein>
    <recommendedName>
        <fullName evidence="1">Peptidase M20 domain-containing protein 2</fullName>
    </recommendedName>
</protein>
<keyword evidence="4" id="KW-1185">Reference proteome</keyword>
<sequence>MKEKLKEIIESKRDSYYQISQYIGHNPELGHEEFKASKALTDELTKEGFSVSLGTCGLKTAFEAVYDSGKPGPKIGYMAEYDALPELGHACGHNLIGTMAVAAGIALSKVIDETGGAVYVYGTPAEETTGGKVNMSDEGVLSHLDAAMMVHPSAEHMASGSSLAMDAIQFEFFGRASHAANSPHRGVNALDAVIQTFNSINALREHLTSDVRIHGIITDGGQAANIVPDYAKAQFYVRSAKRADLTSILEKVKNCAKGAALATGARLEHSFYEFSYDDMNTNDALSSLYTANALELGVGEEQIKVEKDGGSLDMGNVSQVVPSIHPYVKITDNGADYHTHEFREAALSDQGFEGLLLGAKSMALTGYDLLTKPDLLQQVKDEFNEWKNNN</sequence>
<dbReference type="Pfam" id="PF01546">
    <property type="entry name" value="Peptidase_M20"/>
    <property type="match status" value="1"/>
</dbReference>
<evidence type="ECO:0000313" key="4">
    <source>
        <dbReference type="Proteomes" id="UP001418796"/>
    </source>
</evidence>
<gene>
    <name evidence="3" type="ORF">MKY91_07705</name>
</gene>
<dbReference type="PIRSF" id="PIRSF037226">
    <property type="entry name" value="Amidohydrolase_ACY1L2_prd"/>
    <property type="match status" value="1"/>
</dbReference>
<organism evidence="3 4">
    <name type="scientific">Alkalicoccobacillus gibsonii</name>
    <dbReference type="NCBI Taxonomy" id="79881"/>
    <lineage>
        <taxon>Bacteria</taxon>
        <taxon>Bacillati</taxon>
        <taxon>Bacillota</taxon>
        <taxon>Bacilli</taxon>
        <taxon>Bacillales</taxon>
        <taxon>Bacillaceae</taxon>
        <taxon>Alkalicoccobacillus</taxon>
    </lineage>
</organism>
<dbReference type="InterPro" id="IPR052030">
    <property type="entry name" value="Peptidase_M20/M20A_hydrolases"/>
</dbReference>
<dbReference type="EMBL" id="JBCITK010000001">
    <property type="protein sequence ID" value="MEN0643028.1"/>
    <property type="molecule type" value="Genomic_DNA"/>
</dbReference>
<dbReference type="Gene3D" id="3.30.70.360">
    <property type="match status" value="1"/>
</dbReference>
<feature type="domain" description="Peptidase M20 dimerisation" evidence="2">
    <location>
        <begin position="170"/>
        <end position="259"/>
    </location>
</feature>
<dbReference type="SUPFAM" id="SSF55031">
    <property type="entry name" value="Bacterial exopeptidase dimerisation domain"/>
    <property type="match status" value="1"/>
</dbReference>
<dbReference type="InterPro" id="IPR011650">
    <property type="entry name" value="Peptidase_M20_dimer"/>
</dbReference>
<proteinExistence type="inferred from homology"/>
<reference evidence="3 4" key="1">
    <citation type="submission" date="2024-03" db="EMBL/GenBank/DDBJ databases">
        <title>Bacilli Hybrid Assemblies.</title>
        <authorList>
            <person name="Kovac J."/>
        </authorList>
    </citation>
    <scope>NUCLEOTIDE SEQUENCE [LARGE SCALE GENOMIC DNA]</scope>
    <source>
        <strain evidence="3 4">FSL R7-0666</strain>
    </source>
</reference>
<dbReference type="SUPFAM" id="SSF53187">
    <property type="entry name" value="Zn-dependent exopeptidases"/>
    <property type="match status" value="1"/>
</dbReference>
<accession>A0ABU9VGI9</accession>
<dbReference type="InterPro" id="IPR017144">
    <property type="entry name" value="Xaa-Arg_dipeptidase"/>
</dbReference>
<name>A0ABU9VGI9_9BACI</name>
<dbReference type="PANTHER" id="PTHR30575">
    <property type="entry name" value="PEPTIDASE M20"/>
    <property type="match status" value="1"/>
</dbReference>
<evidence type="ECO:0000259" key="2">
    <source>
        <dbReference type="Pfam" id="PF07687"/>
    </source>
</evidence>
<comment type="similarity">
    <text evidence="1">Belongs to the peptidase M20A family.</text>
</comment>
<dbReference type="NCBIfam" id="TIGR01891">
    <property type="entry name" value="amidohydrolases"/>
    <property type="match status" value="1"/>
</dbReference>
<dbReference type="InterPro" id="IPR036264">
    <property type="entry name" value="Bact_exopeptidase_dim_dom"/>
</dbReference>
<dbReference type="Proteomes" id="UP001418796">
    <property type="component" value="Unassembled WGS sequence"/>
</dbReference>
<dbReference type="Gene3D" id="3.40.630.10">
    <property type="entry name" value="Zn peptidases"/>
    <property type="match status" value="1"/>
</dbReference>
<dbReference type="CDD" id="cd05672">
    <property type="entry name" value="M20_ACY1L2-like"/>
    <property type="match status" value="1"/>
</dbReference>
<dbReference type="RefSeq" id="WP_343130043.1">
    <property type="nucleotide sequence ID" value="NZ_JBCITK010000001.1"/>
</dbReference>
<dbReference type="Pfam" id="PF07687">
    <property type="entry name" value="M20_dimer"/>
    <property type="match status" value="1"/>
</dbReference>
<dbReference type="InterPro" id="IPR017439">
    <property type="entry name" value="Amidohydrolase"/>
</dbReference>
<comment type="caution">
    <text evidence="3">The sequence shown here is derived from an EMBL/GenBank/DDBJ whole genome shotgun (WGS) entry which is preliminary data.</text>
</comment>
<dbReference type="PANTHER" id="PTHR30575:SF0">
    <property type="entry name" value="XAA-ARG DIPEPTIDASE"/>
    <property type="match status" value="1"/>
</dbReference>
<evidence type="ECO:0000256" key="1">
    <source>
        <dbReference type="PIRNR" id="PIRNR037226"/>
    </source>
</evidence>